<evidence type="ECO:0000313" key="1">
    <source>
        <dbReference type="EMBL" id="KAE8339957.1"/>
    </source>
</evidence>
<dbReference type="AlphaFoldDB" id="A0A5N6Y3B9"/>
<protein>
    <submittedName>
        <fullName evidence="1">Uncharacterized protein</fullName>
    </submittedName>
</protein>
<organism evidence="1">
    <name type="scientific">Aspergillus arachidicola</name>
    <dbReference type="NCBI Taxonomy" id="656916"/>
    <lineage>
        <taxon>Eukaryota</taxon>
        <taxon>Fungi</taxon>
        <taxon>Dikarya</taxon>
        <taxon>Ascomycota</taxon>
        <taxon>Pezizomycotina</taxon>
        <taxon>Eurotiomycetes</taxon>
        <taxon>Eurotiomycetidae</taxon>
        <taxon>Eurotiales</taxon>
        <taxon>Aspergillaceae</taxon>
        <taxon>Aspergillus</taxon>
        <taxon>Aspergillus subgen. Circumdati</taxon>
    </lineage>
</organism>
<reference evidence="1" key="1">
    <citation type="submission" date="2019-04" db="EMBL/GenBank/DDBJ databases">
        <title>Friends and foes A comparative genomics study of 23 Aspergillus species from section Flavi.</title>
        <authorList>
            <consortium name="DOE Joint Genome Institute"/>
            <person name="Kjaerbolling I."/>
            <person name="Vesth T."/>
            <person name="Frisvad J.C."/>
            <person name="Nybo J.L."/>
            <person name="Theobald S."/>
            <person name="Kildgaard S."/>
            <person name="Isbrandt T."/>
            <person name="Kuo A."/>
            <person name="Sato A."/>
            <person name="Lyhne E.K."/>
            <person name="Kogle M.E."/>
            <person name="Wiebenga A."/>
            <person name="Kun R.S."/>
            <person name="Lubbers R.J."/>
            <person name="Makela M.R."/>
            <person name="Barry K."/>
            <person name="Chovatia M."/>
            <person name="Clum A."/>
            <person name="Daum C."/>
            <person name="Haridas S."/>
            <person name="He G."/>
            <person name="LaButti K."/>
            <person name="Lipzen A."/>
            <person name="Mondo S."/>
            <person name="Riley R."/>
            <person name="Salamov A."/>
            <person name="Simmons B.A."/>
            <person name="Magnuson J.K."/>
            <person name="Henrissat B."/>
            <person name="Mortensen U.H."/>
            <person name="Larsen T.O."/>
            <person name="Devries R.P."/>
            <person name="Grigoriev I.V."/>
            <person name="Machida M."/>
            <person name="Baker S.E."/>
            <person name="Andersen M.R."/>
        </authorList>
    </citation>
    <scope>NUCLEOTIDE SEQUENCE</scope>
    <source>
        <strain evidence="1">CBS 117612</strain>
    </source>
</reference>
<dbReference type="Proteomes" id="UP000325558">
    <property type="component" value="Unassembled WGS sequence"/>
</dbReference>
<name>A0A5N6Y3B9_9EURO</name>
<accession>A0A5N6Y3B9</accession>
<sequence length="70" mass="7424">MPARKSRSPVVSHFLFLRGLPSPVKESGSSNTIKKNGGNLVLSLDDSCWSDCIVSLGTSCCLYSMLSASS</sequence>
<gene>
    <name evidence="1" type="ORF">BDV24DRAFT_69757</name>
</gene>
<proteinExistence type="predicted"/>
<dbReference type="EMBL" id="ML737152">
    <property type="protein sequence ID" value="KAE8339957.1"/>
    <property type="molecule type" value="Genomic_DNA"/>
</dbReference>